<gene>
    <name evidence="1" type="ORF">FGM01_03340</name>
</gene>
<dbReference type="Proteomes" id="UP000315131">
    <property type="component" value="Unassembled WGS sequence"/>
</dbReference>
<evidence type="ECO:0000313" key="2">
    <source>
        <dbReference type="Proteomes" id="UP000315131"/>
    </source>
</evidence>
<dbReference type="RefSeq" id="WP_143409716.1">
    <property type="nucleotide sequence ID" value="NZ_VHSF01000001.1"/>
</dbReference>
<evidence type="ECO:0000313" key="1">
    <source>
        <dbReference type="EMBL" id="TRO66937.1"/>
    </source>
</evidence>
<dbReference type="AlphaFoldDB" id="A0A550I7J3"/>
<protein>
    <submittedName>
        <fullName evidence="1">Uncharacterized protein</fullName>
    </submittedName>
</protein>
<accession>A0A550I7J3</accession>
<organism evidence="1 2">
    <name type="scientific">Christiangramia sabulilitoris</name>
    <dbReference type="NCBI Taxonomy" id="2583991"/>
    <lineage>
        <taxon>Bacteria</taxon>
        <taxon>Pseudomonadati</taxon>
        <taxon>Bacteroidota</taxon>
        <taxon>Flavobacteriia</taxon>
        <taxon>Flavobacteriales</taxon>
        <taxon>Flavobacteriaceae</taxon>
        <taxon>Christiangramia</taxon>
    </lineage>
</organism>
<proteinExistence type="predicted"/>
<reference evidence="1 2" key="1">
    <citation type="submission" date="2019-06" db="EMBL/GenBank/DDBJ databases">
        <title>Gramella sabulilitoris sp. nov., isolated from a marine sand.</title>
        <authorList>
            <person name="Yoon J.-H."/>
        </authorList>
    </citation>
    <scope>NUCLEOTIDE SEQUENCE [LARGE SCALE GENOMIC DNA]</scope>
    <source>
        <strain evidence="1 2">HSMS-1</strain>
    </source>
</reference>
<dbReference type="EMBL" id="VHSF01000001">
    <property type="protein sequence ID" value="TRO66937.1"/>
    <property type="molecule type" value="Genomic_DNA"/>
</dbReference>
<name>A0A550I7J3_9FLAO</name>
<comment type="caution">
    <text evidence="1">The sequence shown here is derived from an EMBL/GenBank/DDBJ whole genome shotgun (WGS) entry which is preliminary data.</text>
</comment>
<keyword evidence="2" id="KW-1185">Reference proteome</keyword>
<sequence length="119" mass="14008">MQELDLYLDPDEFFCPVTGLQIMGIEKDFSPSPAMLFFYLHEVQEFEYVHQSIKESFPQHFSPRGEIQDSEELYNTILEENYMHVNERILINFGQLSMASMGFDFNLQDQGLNDKLRTV</sequence>